<dbReference type="Proteomes" id="UP000298714">
    <property type="component" value="Chromosome"/>
</dbReference>
<gene>
    <name evidence="1" type="ORF">E6W36_13755</name>
</gene>
<reference evidence="2" key="1">
    <citation type="submission" date="2019-04" db="EMBL/GenBank/DDBJ databases">
        <title>Complete genome sequence of Sphingomonas sp. W1-2-3.</title>
        <authorList>
            <person name="Im W.T."/>
        </authorList>
    </citation>
    <scope>NUCLEOTIDE SEQUENCE [LARGE SCALE GENOMIC DNA]</scope>
    <source>
        <strain evidence="2">W1-2-3</strain>
    </source>
</reference>
<evidence type="ECO:0000313" key="2">
    <source>
        <dbReference type="Proteomes" id="UP000298714"/>
    </source>
</evidence>
<organism evidence="1 2">
    <name type="scientific">Hankyongella ginsenosidimutans</name>
    <dbReference type="NCBI Taxonomy" id="1763828"/>
    <lineage>
        <taxon>Bacteria</taxon>
        <taxon>Pseudomonadati</taxon>
        <taxon>Pseudomonadota</taxon>
        <taxon>Alphaproteobacteria</taxon>
        <taxon>Sphingomonadales</taxon>
        <taxon>Sphingomonadaceae</taxon>
        <taxon>Hankyongella</taxon>
    </lineage>
</organism>
<protein>
    <submittedName>
        <fullName evidence="1">Uncharacterized protein</fullName>
    </submittedName>
</protein>
<dbReference type="KEGG" id="hgn:E6W36_13755"/>
<keyword evidence="2" id="KW-1185">Reference proteome</keyword>
<proteinExistence type="predicted"/>
<dbReference type="PROSITE" id="PS51257">
    <property type="entry name" value="PROKAR_LIPOPROTEIN"/>
    <property type="match status" value="1"/>
</dbReference>
<sequence length="180" mass="19495">MRLAAATRRTNPGLKTLALGLAALLLASCSKEPPTPFVLPPSPGLPVHYADLVELTQQAPVILRGQIIESARLKGEDAADNPPPGVRRLVTLRASAVLKATDITPQDVKYLVDWVPADGGTEAPPLRGAQVIVFLSPSPTRDDFTVWSSAMVRSVPRRRPRLKSARFWAMGKRRTCAACR</sequence>
<accession>A0A4D7C7S3</accession>
<dbReference type="AlphaFoldDB" id="A0A4D7C7S3"/>
<name>A0A4D7C7S3_9SPHN</name>
<dbReference type="EMBL" id="CP039704">
    <property type="protein sequence ID" value="QCI80180.1"/>
    <property type="molecule type" value="Genomic_DNA"/>
</dbReference>
<evidence type="ECO:0000313" key="1">
    <source>
        <dbReference type="EMBL" id="QCI80180.1"/>
    </source>
</evidence>